<evidence type="ECO:0000256" key="2">
    <source>
        <dbReference type="ARBA" id="ARBA00023319"/>
    </source>
</evidence>
<dbReference type="InterPro" id="IPR049351">
    <property type="entry name" value="IgD_del_linker"/>
</dbReference>
<dbReference type="Pfam" id="PF07654">
    <property type="entry name" value="C1-set"/>
    <property type="match status" value="1"/>
</dbReference>
<dbReference type="Proteomes" id="UP001266305">
    <property type="component" value="Unassembled WGS sequence"/>
</dbReference>
<evidence type="ECO:0000259" key="4">
    <source>
        <dbReference type="PROSITE" id="PS50835"/>
    </source>
</evidence>
<proteinExistence type="predicted"/>
<feature type="domain" description="Ig-like" evidence="4">
    <location>
        <begin position="216"/>
        <end position="310"/>
    </location>
</feature>
<keyword evidence="1" id="KW-0732">Signal</keyword>
<gene>
    <name evidence="5" type="ORF">P7K49_018801</name>
</gene>
<evidence type="ECO:0000256" key="3">
    <source>
        <dbReference type="SAM" id="MobiDB-lite"/>
    </source>
</evidence>
<keyword evidence="6" id="KW-1185">Reference proteome</keyword>
<reference evidence="5 6" key="1">
    <citation type="submission" date="2023-05" db="EMBL/GenBank/DDBJ databases">
        <title>B98-5 Cell Line De Novo Hybrid Assembly: An Optical Mapping Approach.</title>
        <authorList>
            <person name="Kananen K."/>
            <person name="Auerbach J.A."/>
            <person name="Kautto E."/>
            <person name="Blachly J.S."/>
        </authorList>
    </citation>
    <scope>NUCLEOTIDE SEQUENCE [LARGE SCALE GENOMIC DNA]</scope>
    <source>
        <strain evidence="5">B95-8</strain>
        <tissue evidence="5">Cell line</tissue>
    </source>
</reference>
<keyword evidence="2" id="KW-0393">Immunoglobulin domain</keyword>
<feature type="compositionally biased region" description="Low complexity" evidence="3">
    <location>
        <begin position="405"/>
        <end position="414"/>
    </location>
</feature>
<dbReference type="EMBL" id="JASSZA010000008">
    <property type="protein sequence ID" value="KAK2104945.1"/>
    <property type="molecule type" value="Genomic_DNA"/>
</dbReference>
<evidence type="ECO:0000256" key="1">
    <source>
        <dbReference type="ARBA" id="ARBA00022729"/>
    </source>
</evidence>
<dbReference type="PANTHER" id="PTHR23411">
    <property type="entry name" value="TAPASIN"/>
    <property type="match status" value="1"/>
</dbReference>
<dbReference type="PROSITE" id="PS50835">
    <property type="entry name" value="IG_LIKE"/>
    <property type="match status" value="1"/>
</dbReference>
<dbReference type="SUPFAM" id="SSF48726">
    <property type="entry name" value="Immunoglobulin"/>
    <property type="match status" value="1"/>
</dbReference>
<feature type="compositionally biased region" description="Polar residues" evidence="3">
    <location>
        <begin position="436"/>
        <end position="446"/>
    </location>
</feature>
<dbReference type="InterPro" id="IPR050380">
    <property type="entry name" value="Immune_Resp_Modulators"/>
</dbReference>
<dbReference type="Pfam" id="PF20838">
    <property type="entry name" value="IgD_del_linker"/>
    <property type="match status" value="1"/>
</dbReference>
<evidence type="ECO:0000313" key="5">
    <source>
        <dbReference type="EMBL" id="KAK2104945.1"/>
    </source>
</evidence>
<dbReference type="InterPro" id="IPR003597">
    <property type="entry name" value="Ig_C1-set"/>
</dbReference>
<dbReference type="Gene3D" id="2.60.40.10">
    <property type="entry name" value="Immunoglobulins"/>
    <property type="match status" value="1"/>
</dbReference>
<feature type="region of interest" description="Disordered" evidence="3">
    <location>
        <begin position="332"/>
        <end position="355"/>
    </location>
</feature>
<evidence type="ECO:0000313" key="6">
    <source>
        <dbReference type="Proteomes" id="UP001266305"/>
    </source>
</evidence>
<sequence length="446" mass="47231">MTSCTRRKKGTPGPPEQGQWAQVFLSSAWYTGSSGVAVAPPTLLPFSLGTQAPPTLLPFSLGTQAPPTLLPFSLGTQVPPTLLPFSLGTQAPPTLLPFSLGTQAPPTLLPFSLGTQAPPTLLPFSLGTQVPPTLLPFSLGTQAPPTLLPFSLGTQVPPTLLPFSLGTQVSRKGGLRARPSREPHILGPATPTACRPRVTALTRGQPCSWAWSAQSPEVFPVTSECELPKNESYVVLACLITGYKPKPVTVTWYLGTQIQPQRNFPEVEGKANSYTTSSQLFTPVLLQHQSKYKCVVRHDPSNNTTEKTFRQPAPSPNIQILLLLDPPPLHGGSLLSKGGCRAGTPPQPSSHPMLRPSLLPAWLPCPHLPVHNPAPGTHGPSALTLIRTAPRISESPKTQPPTVPTTPLGTPPQTSLQAPPQAEGSPSKASRIPANTRDTAASSKQP</sequence>
<feature type="region of interest" description="Disordered" evidence="3">
    <location>
        <begin position="392"/>
        <end position="446"/>
    </location>
</feature>
<accession>A0ABQ9V6I1</accession>
<protein>
    <recommendedName>
        <fullName evidence="4">Ig-like domain-containing protein</fullName>
    </recommendedName>
</protein>
<dbReference type="InterPro" id="IPR036179">
    <property type="entry name" value="Ig-like_dom_sf"/>
</dbReference>
<dbReference type="InterPro" id="IPR013783">
    <property type="entry name" value="Ig-like_fold"/>
</dbReference>
<name>A0ABQ9V6I1_SAGOE</name>
<comment type="caution">
    <text evidence="5">The sequence shown here is derived from an EMBL/GenBank/DDBJ whole genome shotgun (WGS) entry which is preliminary data.</text>
</comment>
<dbReference type="InterPro" id="IPR007110">
    <property type="entry name" value="Ig-like_dom"/>
</dbReference>
<organism evidence="5 6">
    <name type="scientific">Saguinus oedipus</name>
    <name type="common">Cotton-top tamarin</name>
    <name type="synonym">Oedipomidas oedipus</name>
    <dbReference type="NCBI Taxonomy" id="9490"/>
    <lineage>
        <taxon>Eukaryota</taxon>
        <taxon>Metazoa</taxon>
        <taxon>Chordata</taxon>
        <taxon>Craniata</taxon>
        <taxon>Vertebrata</taxon>
        <taxon>Euteleostomi</taxon>
        <taxon>Mammalia</taxon>
        <taxon>Eutheria</taxon>
        <taxon>Euarchontoglires</taxon>
        <taxon>Primates</taxon>
        <taxon>Haplorrhini</taxon>
        <taxon>Platyrrhini</taxon>
        <taxon>Cebidae</taxon>
        <taxon>Callitrichinae</taxon>
        <taxon>Saguinus</taxon>
    </lineage>
</organism>